<dbReference type="AlphaFoldDB" id="A0A563U4G5"/>
<name>A0A563U4G5_9SPHI</name>
<comment type="caution">
    <text evidence="1">The sequence shown here is derived from an EMBL/GenBank/DDBJ whole genome shotgun (WGS) entry which is preliminary data.</text>
</comment>
<organism evidence="1 2">
    <name type="scientific">Mucilaginibacter achroorhodeus</name>
    <dbReference type="NCBI Taxonomy" id="2599294"/>
    <lineage>
        <taxon>Bacteria</taxon>
        <taxon>Pseudomonadati</taxon>
        <taxon>Bacteroidota</taxon>
        <taxon>Sphingobacteriia</taxon>
        <taxon>Sphingobacteriales</taxon>
        <taxon>Sphingobacteriaceae</taxon>
        <taxon>Mucilaginibacter</taxon>
    </lineage>
</organism>
<sequence>MENKSGRENYISFVNRSYYVASLLIERLEELKIHHIKPELEALLDRAIFQLRAKAILMRDVIVASGETDSAEAVEPVLNLLESIFNRVLQPGLGLQHIHLYDYLNLSDCMMRETERINEILSHQLSPEFLTETELYDTNILNGPLDFLKENFQSAVIS</sequence>
<dbReference type="EMBL" id="VOEI01000003">
    <property type="protein sequence ID" value="TWR26238.1"/>
    <property type="molecule type" value="Genomic_DNA"/>
</dbReference>
<dbReference type="RefSeq" id="WP_146271474.1">
    <property type="nucleotide sequence ID" value="NZ_VOEI01000003.1"/>
</dbReference>
<protein>
    <submittedName>
        <fullName evidence="1">Uncharacterized protein</fullName>
    </submittedName>
</protein>
<evidence type="ECO:0000313" key="2">
    <source>
        <dbReference type="Proteomes" id="UP000318010"/>
    </source>
</evidence>
<accession>A0A563U4G5</accession>
<gene>
    <name evidence="1" type="ORF">FPZ42_11475</name>
</gene>
<evidence type="ECO:0000313" key="1">
    <source>
        <dbReference type="EMBL" id="TWR26238.1"/>
    </source>
</evidence>
<keyword evidence="2" id="KW-1185">Reference proteome</keyword>
<proteinExistence type="predicted"/>
<dbReference type="Proteomes" id="UP000318010">
    <property type="component" value="Unassembled WGS sequence"/>
</dbReference>
<reference evidence="1 2" key="1">
    <citation type="submission" date="2019-07" db="EMBL/GenBank/DDBJ databases">
        <authorList>
            <person name="Kim J."/>
        </authorList>
    </citation>
    <scope>NUCLEOTIDE SEQUENCE [LARGE SCALE GENOMIC DNA]</scope>
    <source>
        <strain evidence="1 2">MJ1a</strain>
    </source>
</reference>